<proteinExistence type="predicted"/>
<feature type="region of interest" description="Disordered" evidence="1">
    <location>
        <begin position="69"/>
        <end position="88"/>
    </location>
</feature>
<evidence type="ECO:0000313" key="2">
    <source>
        <dbReference type="EMBL" id="MEQ2257846.1"/>
    </source>
</evidence>
<dbReference type="EMBL" id="JAHRIQ010115347">
    <property type="protein sequence ID" value="MEQ2257846.1"/>
    <property type="molecule type" value="Genomic_DNA"/>
</dbReference>
<evidence type="ECO:0000256" key="1">
    <source>
        <dbReference type="SAM" id="MobiDB-lite"/>
    </source>
</evidence>
<gene>
    <name evidence="2" type="ORF">ILYODFUR_039094</name>
</gene>
<reference evidence="2 3" key="1">
    <citation type="submission" date="2021-06" db="EMBL/GenBank/DDBJ databases">
        <authorList>
            <person name="Palmer J.M."/>
        </authorList>
    </citation>
    <scope>NUCLEOTIDE SEQUENCE [LARGE SCALE GENOMIC DNA]</scope>
    <source>
        <strain evidence="3">if_2019</strain>
        <tissue evidence="2">Muscle</tissue>
    </source>
</reference>
<feature type="compositionally biased region" description="Polar residues" evidence="1">
    <location>
        <begin position="69"/>
        <end position="80"/>
    </location>
</feature>
<name>A0ABV0VKY9_9TELE</name>
<protein>
    <submittedName>
        <fullName evidence="2">Uncharacterized protein</fullName>
    </submittedName>
</protein>
<evidence type="ECO:0000313" key="3">
    <source>
        <dbReference type="Proteomes" id="UP001482620"/>
    </source>
</evidence>
<dbReference type="Proteomes" id="UP001482620">
    <property type="component" value="Unassembled WGS sequence"/>
</dbReference>
<sequence>MIGFFADVCCFIGMECTYMTKPMHTARSVIQVWGGPTFMPFAYRGRSVYTGYYKPSWIYGSLVSRRPSSKISRLSQTTPRLSERDAVM</sequence>
<accession>A0ABV0VKY9</accession>
<comment type="caution">
    <text evidence="2">The sequence shown here is derived from an EMBL/GenBank/DDBJ whole genome shotgun (WGS) entry which is preliminary data.</text>
</comment>
<keyword evidence="3" id="KW-1185">Reference proteome</keyword>
<organism evidence="2 3">
    <name type="scientific">Ilyodon furcidens</name>
    <name type="common">goldbreast splitfin</name>
    <dbReference type="NCBI Taxonomy" id="33524"/>
    <lineage>
        <taxon>Eukaryota</taxon>
        <taxon>Metazoa</taxon>
        <taxon>Chordata</taxon>
        <taxon>Craniata</taxon>
        <taxon>Vertebrata</taxon>
        <taxon>Euteleostomi</taxon>
        <taxon>Actinopterygii</taxon>
        <taxon>Neopterygii</taxon>
        <taxon>Teleostei</taxon>
        <taxon>Neoteleostei</taxon>
        <taxon>Acanthomorphata</taxon>
        <taxon>Ovalentaria</taxon>
        <taxon>Atherinomorphae</taxon>
        <taxon>Cyprinodontiformes</taxon>
        <taxon>Goodeidae</taxon>
        <taxon>Ilyodon</taxon>
    </lineage>
</organism>